<evidence type="ECO:0000256" key="1">
    <source>
        <dbReference type="SAM" id="MobiDB-lite"/>
    </source>
</evidence>
<accession>A0A009PZA3</accession>
<evidence type="ECO:0000313" key="2">
    <source>
        <dbReference type="EMBL" id="EXC07868.1"/>
    </source>
</evidence>
<name>A0A009PZA3_ACIBA</name>
<dbReference type="Proteomes" id="UP000021108">
    <property type="component" value="Unassembled WGS sequence"/>
</dbReference>
<reference evidence="2 3" key="1">
    <citation type="submission" date="2014-02" db="EMBL/GenBank/DDBJ databases">
        <title>Comparative genomics and transcriptomics to identify genetic mechanisms underlying the emergence of carbapenem resistant Acinetobacter baumannii (CRAb).</title>
        <authorList>
            <person name="Harris A.D."/>
            <person name="Johnson K.J."/>
            <person name="George J."/>
            <person name="Shefchek K."/>
            <person name="Daugherty S.C."/>
            <person name="Parankush S."/>
            <person name="Sadzewicz L."/>
            <person name="Tallon L."/>
            <person name="Sengamalay N."/>
            <person name="Hazen T.H."/>
            <person name="Rasko D.A."/>
        </authorList>
    </citation>
    <scope>NUCLEOTIDE SEQUENCE [LARGE SCALE GENOMIC DNA]</scope>
    <source>
        <strain evidence="2 3">625974</strain>
    </source>
</reference>
<comment type="caution">
    <text evidence="2">The sequence shown here is derived from an EMBL/GenBank/DDBJ whole genome shotgun (WGS) entry which is preliminary data.</text>
</comment>
<feature type="region of interest" description="Disordered" evidence="1">
    <location>
        <begin position="1"/>
        <end position="21"/>
    </location>
</feature>
<sequence length="44" mass="5219">MFGKQKEAARREVDANNKKNHVNQIRLAKKYSFRLDISLKSKKE</sequence>
<evidence type="ECO:0000313" key="3">
    <source>
        <dbReference type="Proteomes" id="UP000021108"/>
    </source>
</evidence>
<proteinExistence type="predicted"/>
<feature type="compositionally biased region" description="Basic and acidic residues" evidence="1">
    <location>
        <begin position="1"/>
        <end position="17"/>
    </location>
</feature>
<gene>
    <name evidence="2" type="ORF">J506_1688</name>
</gene>
<organism evidence="2 3">
    <name type="scientific">Acinetobacter baumannii 625974</name>
    <dbReference type="NCBI Taxonomy" id="1310607"/>
    <lineage>
        <taxon>Bacteria</taxon>
        <taxon>Pseudomonadati</taxon>
        <taxon>Pseudomonadota</taxon>
        <taxon>Gammaproteobacteria</taxon>
        <taxon>Moraxellales</taxon>
        <taxon>Moraxellaceae</taxon>
        <taxon>Acinetobacter</taxon>
        <taxon>Acinetobacter calcoaceticus/baumannii complex</taxon>
    </lineage>
</organism>
<protein>
    <submittedName>
        <fullName evidence="2">Uncharacterized protein</fullName>
    </submittedName>
</protein>
<dbReference type="EMBL" id="JEXD01000010">
    <property type="protein sequence ID" value="EXC07868.1"/>
    <property type="molecule type" value="Genomic_DNA"/>
</dbReference>
<dbReference type="AlphaFoldDB" id="A0A009PZA3"/>